<dbReference type="SMART" id="SM00228">
    <property type="entry name" value="PDZ"/>
    <property type="match status" value="2"/>
</dbReference>
<feature type="active site" description="Charge relay system" evidence="14">
    <location>
        <position position="164"/>
    </location>
</feature>
<dbReference type="Pfam" id="PF17820">
    <property type="entry name" value="PDZ_6"/>
    <property type="match status" value="1"/>
</dbReference>
<evidence type="ECO:0000256" key="11">
    <source>
        <dbReference type="ARBA" id="ARBA00022825"/>
    </source>
</evidence>
<protein>
    <recommendedName>
        <fullName evidence="5">Probable periplasmic serine endoprotease DegP-like</fullName>
        <ecNumber evidence="4">3.4.21.107</ecNumber>
    </recommendedName>
    <alternativeName>
        <fullName evidence="13">Protease Do</fullName>
    </alternativeName>
</protein>
<evidence type="ECO:0000259" key="17">
    <source>
        <dbReference type="PROSITE" id="PS50106"/>
    </source>
</evidence>
<evidence type="ECO:0000256" key="15">
    <source>
        <dbReference type="PIRSR" id="PIRSR611782-2"/>
    </source>
</evidence>
<gene>
    <name evidence="18" type="ORF">G3580_17530</name>
</gene>
<dbReference type="InterPro" id="IPR036034">
    <property type="entry name" value="PDZ_sf"/>
</dbReference>
<evidence type="ECO:0000256" key="13">
    <source>
        <dbReference type="ARBA" id="ARBA00032850"/>
    </source>
</evidence>
<dbReference type="Proteomes" id="UP000501991">
    <property type="component" value="Chromosome"/>
</dbReference>
<evidence type="ECO:0000256" key="8">
    <source>
        <dbReference type="ARBA" id="ARBA00022737"/>
    </source>
</evidence>
<dbReference type="PANTHER" id="PTHR22939">
    <property type="entry name" value="SERINE PROTEASE FAMILY S1C HTRA-RELATED"/>
    <property type="match status" value="1"/>
</dbReference>
<dbReference type="InterPro" id="IPR041489">
    <property type="entry name" value="PDZ_6"/>
</dbReference>
<keyword evidence="11" id="KW-0720">Serine protease</keyword>
<evidence type="ECO:0000256" key="2">
    <source>
        <dbReference type="ARBA" id="ARBA00004418"/>
    </source>
</evidence>
<dbReference type="GO" id="GO:0042597">
    <property type="term" value="C:periplasmic space"/>
    <property type="evidence" value="ECO:0007669"/>
    <property type="project" value="UniProtKB-SubCell"/>
</dbReference>
<feature type="domain" description="PDZ" evidence="17">
    <location>
        <begin position="281"/>
        <end position="347"/>
    </location>
</feature>
<feature type="signal peptide" evidence="16">
    <location>
        <begin position="1"/>
        <end position="26"/>
    </location>
</feature>
<comment type="similarity">
    <text evidence="3">Belongs to the peptidase S1C family.</text>
</comment>
<evidence type="ECO:0000256" key="16">
    <source>
        <dbReference type="SAM" id="SignalP"/>
    </source>
</evidence>
<dbReference type="Pfam" id="PF13365">
    <property type="entry name" value="Trypsin_2"/>
    <property type="match status" value="1"/>
</dbReference>
<comment type="catalytic activity">
    <reaction evidence="1">
        <text>Acts on substrates that are at least partially unfolded. The cleavage site P1 residue is normally between a pair of hydrophobic residues, such as Val-|-Val.</text>
        <dbReference type="EC" id="3.4.21.107"/>
    </reaction>
</comment>
<dbReference type="NCBIfam" id="TIGR02037">
    <property type="entry name" value="degP_htrA_DO"/>
    <property type="match status" value="1"/>
</dbReference>
<proteinExistence type="inferred from homology"/>
<dbReference type="CDD" id="cd10839">
    <property type="entry name" value="cpPDZ1_DegP-like"/>
    <property type="match status" value="1"/>
</dbReference>
<feature type="binding site" evidence="15">
    <location>
        <position position="72"/>
    </location>
    <ligand>
        <name>substrate</name>
    </ligand>
</feature>
<feature type="chain" id="PRO_5038335916" description="Probable periplasmic serine endoprotease DegP-like" evidence="16">
    <location>
        <begin position="27"/>
        <end position="487"/>
    </location>
</feature>
<dbReference type="InterPro" id="IPR011782">
    <property type="entry name" value="Pept_S1C_Do"/>
</dbReference>
<dbReference type="PROSITE" id="PS50106">
    <property type="entry name" value="PDZ"/>
    <property type="match status" value="2"/>
</dbReference>
<evidence type="ECO:0000256" key="12">
    <source>
        <dbReference type="ARBA" id="ARBA00023016"/>
    </source>
</evidence>
<feature type="active site" description="Charge relay system" evidence="14">
    <location>
        <position position="134"/>
    </location>
</feature>
<evidence type="ECO:0000313" key="19">
    <source>
        <dbReference type="Proteomes" id="UP000501991"/>
    </source>
</evidence>
<feature type="domain" description="PDZ" evidence="17">
    <location>
        <begin position="399"/>
        <end position="477"/>
    </location>
</feature>
<dbReference type="GO" id="GO:0006508">
    <property type="term" value="P:proteolysis"/>
    <property type="evidence" value="ECO:0007669"/>
    <property type="project" value="UniProtKB-KW"/>
</dbReference>
<reference evidence="18 19" key="1">
    <citation type="submission" date="2020-02" db="EMBL/GenBank/DDBJ databases">
        <title>Nitrogenibacter mangrovi gen. nov., sp. nov. isolated from mangrove sediment, a denitrifying betaproteobacterium.</title>
        <authorList>
            <person name="Liao H."/>
            <person name="Tian Y."/>
        </authorList>
    </citation>
    <scope>NUCLEOTIDE SEQUENCE [LARGE SCALE GENOMIC DNA]</scope>
    <source>
        <strain evidence="18 19">M9-3-2</strain>
    </source>
</reference>
<dbReference type="Gene3D" id="2.30.42.10">
    <property type="match status" value="2"/>
</dbReference>
<evidence type="ECO:0000256" key="14">
    <source>
        <dbReference type="PIRSR" id="PIRSR611782-1"/>
    </source>
</evidence>
<evidence type="ECO:0000313" key="18">
    <source>
        <dbReference type="EMBL" id="QID19260.1"/>
    </source>
</evidence>
<dbReference type="GO" id="GO:0004252">
    <property type="term" value="F:serine-type endopeptidase activity"/>
    <property type="evidence" value="ECO:0007669"/>
    <property type="project" value="InterPro"/>
</dbReference>
<feature type="active site" description="Charge relay system" evidence="14">
    <location>
        <position position="237"/>
    </location>
</feature>
<evidence type="ECO:0000256" key="10">
    <source>
        <dbReference type="ARBA" id="ARBA00022801"/>
    </source>
</evidence>
<dbReference type="Gene3D" id="2.40.10.120">
    <property type="match status" value="1"/>
</dbReference>
<keyword evidence="6 18" id="KW-0645">Protease</keyword>
<dbReference type="EMBL" id="CP048836">
    <property type="protein sequence ID" value="QID19260.1"/>
    <property type="molecule type" value="Genomic_DNA"/>
</dbReference>
<dbReference type="Pfam" id="PF13180">
    <property type="entry name" value="PDZ_2"/>
    <property type="match status" value="1"/>
</dbReference>
<comment type="subcellular location">
    <subcellularLocation>
        <location evidence="2">Periplasm</location>
    </subcellularLocation>
</comment>
<feature type="binding site" evidence="15">
    <location>
        <position position="164"/>
    </location>
    <ligand>
        <name>substrate</name>
    </ligand>
</feature>
<evidence type="ECO:0000256" key="9">
    <source>
        <dbReference type="ARBA" id="ARBA00022764"/>
    </source>
</evidence>
<keyword evidence="9" id="KW-0574">Periplasm</keyword>
<dbReference type="SUPFAM" id="SSF50156">
    <property type="entry name" value="PDZ domain-like"/>
    <property type="match status" value="2"/>
</dbReference>
<dbReference type="PRINTS" id="PR00834">
    <property type="entry name" value="PROTEASES2C"/>
</dbReference>
<dbReference type="RefSeq" id="WP_173767683.1">
    <property type="nucleotide sequence ID" value="NZ_CP048836.1"/>
</dbReference>
<evidence type="ECO:0000256" key="1">
    <source>
        <dbReference type="ARBA" id="ARBA00001772"/>
    </source>
</evidence>
<dbReference type="EC" id="3.4.21.107" evidence="4"/>
<dbReference type="FunFam" id="2.40.10.120:FF:000007">
    <property type="entry name" value="Periplasmic serine endoprotease DegP-like"/>
    <property type="match status" value="1"/>
</dbReference>
<evidence type="ECO:0000256" key="7">
    <source>
        <dbReference type="ARBA" id="ARBA00022729"/>
    </source>
</evidence>
<sequence length="487" mass="50889">MTHKAFKRSAVVLAMAVAAGSGYVAARHGIGEVHAATAPVAAAATPVPTMTLPDFQSIVSRYGPAVVNVSIEGTVKQSGAVMTPFGPMDPSDPFSQFFRRFGPQAQMPQAERVIHGLGSGFIVSSDGIILTNAHVVDEADTVTVKLTDKREFKAKVLGVDKLTDVAVLKIDAHNLPTVALGNPDQTHEGEWVLAIGAPFGFENSVTAGIVSAKSRSLPNEGYVPFIQTDVAINPGNSGGPLLNLKGEVVGINSQIYSRSGGYQGISFAIPIDVAVRVKDQLLANGKVTRGRIGVGIQDVNQALAESFGLDKPAGALVTQVEPDSPASKAGLEAGDVILALNGKPVTDSGELPPEVARMKPGSNATLKIWRKGDTKNVDITIGELNSKDQVASADDGSADQGRLGVVTRPLTDQERAQAHVDNGLLVGAVTGAAERAGIRPGDVLLAVNGHPIHSVKELRHLIGKSEHHIALLVQRDDARIFVPIDLG</sequence>
<dbReference type="FunFam" id="2.30.42.10:FF:000037">
    <property type="entry name" value="Periplasmic serine endoprotease DegP-like"/>
    <property type="match status" value="1"/>
</dbReference>
<organism evidence="18 19">
    <name type="scientific">Nitrogeniibacter mangrovi</name>
    <dbReference type="NCBI Taxonomy" id="2016596"/>
    <lineage>
        <taxon>Bacteria</taxon>
        <taxon>Pseudomonadati</taxon>
        <taxon>Pseudomonadota</taxon>
        <taxon>Betaproteobacteria</taxon>
        <taxon>Rhodocyclales</taxon>
        <taxon>Zoogloeaceae</taxon>
        <taxon>Nitrogeniibacter</taxon>
    </lineage>
</organism>
<keyword evidence="10" id="KW-0378">Hydrolase</keyword>
<keyword evidence="8" id="KW-0677">Repeat</keyword>
<dbReference type="AlphaFoldDB" id="A0A6C1BA57"/>
<keyword evidence="19" id="KW-1185">Reference proteome</keyword>
<accession>A0A6C1BA57</accession>
<evidence type="ECO:0000256" key="5">
    <source>
        <dbReference type="ARBA" id="ARBA00013958"/>
    </source>
</evidence>
<dbReference type="SUPFAM" id="SSF50494">
    <property type="entry name" value="Trypsin-like serine proteases"/>
    <property type="match status" value="1"/>
</dbReference>
<keyword evidence="12" id="KW-0346">Stress response</keyword>
<evidence type="ECO:0000256" key="6">
    <source>
        <dbReference type="ARBA" id="ARBA00022670"/>
    </source>
</evidence>
<name>A0A6C1BA57_9RHOO</name>
<dbReference type="InterPro" id="IPR001478">
    <property type="entry name" value="PDZ"/>
</dbReference>
<evidence type="ECO:0000256" key="4">
    <source>
        <dbReference type="ARBA" id="ARBA00013035"/>
    </source>
</evidence>
<evidence type="ECO:0000256" key="3">
    <source>
        <dbReference type="ARBA" id="ARBA00010541"/>
    </source>
</evidence>
<dbReference type="InterPro" id="IPR001940">
    <property type="entry name" value="Peptidase_S1C"/>
</dbReference>
<keyword evidence="7 16" id="KW-0732">Signal</keyword>
<dbReference type="KEGG" id="azq:G3580_17530"/>
<dbReference type="InterPro" id="IPR009003">
    <property type="entry name" value="Peptidase_S1_PA"/>
</dbReference>
<feature type="binding site" evidence="15">
    <location>
        <position position="134"/>
    </location>
    <ligand>
        <name>substrate</name>
    </ligand>
</feature>
<dbReference type="PANTHER" id="PTHR22939:SF130">
    <property type="entry name" value="PERIPLASMIC SERINE ENDOPROTEASE DEGP-LIKE-RELATED"/>
    <property type="match status" value="1"/>
</dbReference>
<feature type="binding site" evidence="15">
    <location>
        <begin position="235"/>
        <end position="237"/>
    </location>
    <ligand>
        <name>substrate</name>
    </ligand>
</feature>